<keyword evidence="3 5" id="KW-0342">GTP-binding</keyword>
<dbReference type="InterPro" id="IPR011025">
    <property type="entry name" value="GproteinA_insert"/>
</dbReference>
<comment type="caution">
    <text evidence="8">The sequence shown here is derived from an EMBL/GenBank/DDBJ whole genome shotgun (WGS) entry which is preliminary data.</text>
</comment>
<evidence type="ECO:0000313" key="8">
    <source>
        <dbReference type="EMBL" id="KAJ7355208.1"/>
    </source>
</evidence>
<dbReference type="Proteomes" id="UP001218218">
    <property type="component" value="Unassembled WGS sequence"/>
</dbReference>
<gene>
    <name evidence="8" type="ORF">DFH08DRAFT_496189</name>
</gene>
<feature type="binding site" evidence="5">
    <location>
        <begin position="392"/>
        <end position="395"/>
    </location>
    <ligand>
        <name>GTP</name>
        <dbReference type="ChEBI" id="CHEBI:37565"/>
    </ligand>
</feature>
<accession>A0AAD7ACJ8</accession>
<evidence type="ECO:0000256" key="6">
    <source>
        <dbReference type="PIRSR" id="PIRSR601019-2"/>
    </source>
</evidence>
<dbReference type="Gene3D" id="3.40.50.300">
    <property type="entry name" value="P-loop containing nucleotide triphosphate hydrolases"/>
    <property type="match status" value="2"/>
</dbReference>
<dbReference type="GO" id="GO:0005834">
    <property type="term" value="C:heterotrimeric G-protein complex"/>
    <property type="evidence" value="ECO:0007669"/>
    <property type="project" value="TreeGrafter"/>
</dbReference>
<dbReference type="GO" id="GO:0003924">
    <property type="term" value="F:GTPase activity"/>
    <property type="evidence" value="ECO:0007669"/>
    <property type="project" value="InterPro"/>
</dbReference>
<evidence type="ECO:0000256" key="3">
    <source>
        <dbReference type="ARBA" id="ARBA00023134"/>
    </source>
</evidence>
<dbReference type="InterPro" id="IPR027417">
    <property type="entry name" value="P-loop_NTPase"/>
</dbReference>
<evidence type="ECO:0000256" key="4">
    <source>
        <dbReference type="ARBA" id="ARBA00023224"/>
    </source>
</evidence>
<organism evidence="8 9">
    <name type="scientific">Mycena albidolilacea</name>
    <dbReference type="NCBI Taxonomy" id="1033008"/>
    <lineage>
        <taxon>Eukaryota</taxon>
        <taxon>Fungi</taxon>
        <taxon>Dikarya</taxon>
        <taxon>Basidiomycota</taxon>
        <taxon>Agaricomycotina</taxon>
        <taxon>Agaricomycetes</taxon>
        <taxon>Agaricomycetidae</taxon>
        <taxon>Agaricales</taxon>
        <taxon>Marasmiineae</taxon>
        <taxon>Mycenaceae</taxon>
        <taxon>Mycena</taxon>
    </lineage>
</organism>
<feature type="compositionally biased region" description="Basic and acidic residues" evidence="7">
    <location>
        <begin position="30"/>
        <end position="51"/>
    </location>
</feature>
<dbReference type="Pfam" id="PF00503">
    <property type="entry name" value="G-alpha"/>
    <property type="match status" value="1"/>
</dbReference>
<dbReference type="GO" id="GO:0001664">
    <property type="term" value="F:G protein-coupled receptor binding"/>
    <property type="evidence" value="ECO:0007669"/>
    <property type="project" value="TreeGrafter"/>
</dbReference>
<keyword evidence="1 6" id="KW-0479">Metal-binding</keyword>
<feature type="binding site" evidence="5">
    <location>
        <begin position="292"/>
        <end position="298"/>
    </location>
    <ligand>
        <name>GTP</name>
        <dbReference type="ChEBI" id="CHEBI:37565"/>
    </ligand>
</feature>
<dbReference type="AlphaFoldDB" id="A0AAD7ACJ8"/>
<dbReference type="PROSITE" id="PS51882">
    <property type="entry name" value="G_ALPHA"/>
    <property type="match status" value="1"/>
</dbReference>
<dbReference type="GO" id="GO:0005737">
    <property type="term" value="C:cytoplasm"/>
    <property type="evidence" value="ECO:0007669"/>
    <property type="project" value="TreeGrafter"/>
</dbReference>
<dbReference type="SUPFAM" id="SSF47895">
    <property type="entry name" value="Transducin (alpha subunit), insertion domain"/>
    <property type="match status" value="1"/>
</dbReference>
<feature type="region of interest" description="Disordered" evidence="7">
    <location>
        <begin position="1"/>
        <end position="59"/>
    </location>
</feature>
<dbReference type="GO" id="GO:0046872">
    <property type="term" value="F:metal ion binding"/>
    <property type="evidence" value="ECO:0007669"/>
    <property type="project" value="UniProtKB-KW"/>
</dbReference>
<evidence type="ECO:0000256" key="1">
    <source>
        <dbReference type="ARBA" id="ARBA00022723"/>
    </source>
</evidence>
<dbReference type="EMBL" id="JARIHO010000009">
    <property type="protein sequence ID" value="KAJ7355208.1"/>
    <property type="molecule type" value="Genomic_DNA"/>
</dbReference>
<keyword evidence="9" id="KW-1185">Reference proteome</keyword>
<dbReference type="SMART" id="SM00275">
    <property type="entry name" value="G_alpha"/>
    <property type="match status" value="1"/>
</dbReference>
<dbReference type="PRINTS" id="PR00318">
    <property type="entry name" value="GPROTEINA"/>
</dbReference>
<dbReference type="SUPFAM" id="SSF52540">
    <property type="entry name" value="P-loop containing nucleoside triphosphate hydrolases"/>
    <property type="match status" value="1"/>
</dbReference>
<reference evidence="8" key="1">
    <citation type="submission" date="2023-03" db="EMBL/GenBank/DDBJ databases">
        <title>Massive genome expansion in bonnet fungi (Mycena s.s.) driven by repeated elements and novel gene families across ecological guilds.</title>
        <authorList>
            <consortium name="Lawrence Berkeley National Laboratory"/>
            <person name="Harder C.B."/>
            <person name="Miyauchi S."/>
            <person name="Viragh M."/>
            <person name="Kuo A."/>
            <person name="Thoen E."/>
            <person name="Andreopoulos B."/>
            <person name="Lu D."/>
            <person name="Skrede I."/>
            <person name="Drula E."/>
            <person name="Henrissat B."/>
            <person name="Morin E."/>
            <person name="Kohler A."/>
            <person name="Barry K."/>
            <person name="LaButti K."/>
            <person name="Morin E."/>
            <person name="Salamov A."/>
            <person name="Lipzen A."/>
            <person name="Mereny Z."/>
            <person name="Hegedus B."/>
            <person name="Baldrian P."/>
            <person name="Stursova M."/>
            <person name="Weitz H."/>
            <person name="Taylor A."/>
            <person name="Grigoriev I.V."/>
            <person name="Nagy L.G."/>
            <person name="Martin F."/>
            <person name="Kauserud H."/>
        </authorList>
    </citation>
    <scope>NUCLEOTIDE SEQUENCE</scope>
    <source>
        <strain evidence="8">CBHHK002</strain>
    </source>
</reference>
<dbReference type="FunFam" id="3.40.50.300:FF:000692">
    <property type="entry name" value="Guanine nucleotide-binding protein subunit alpha"/>
    <property type="match status" value="1"/>
</dbReference>
<dbReference type="GO" id="GO:0007188">
    <property type="term" value="P:adenylate cyclase-modulating G protein-coupled receptor signaling pathway"/>
    <property type="evidence" value="ECO:0007669"/>
    <property type="project" value="TreeGrafter"/>
</dbReference>
<dbReference type="InterPro" id="IPR001019">
    <property type="entry name" value="Gprotein_alpha_su"/>
</dbReference>
<evidence type="ECO:0000256" key="2">
    <source>
        <dbReference type="ARBA" id="ARBA00022741"/>
    </source>
</evidence>
<proteinExistence type="predicted"/>
<dbReference type="GO" id="GO:0031683">
    <property type="term" value="F:G-protein beta/gamma-subunit complex binding"/>
    <property type="evidence" value="ECO:0007669"/>
    <property type="project" value="InterPro"/>
</dbReference>
<name>A0AAD7ACJ8_9AGAR</name>
<sequence>MRSIDVDPLAEALAPPQNESPEQRHHRVLKERAAKKASDEIDDQLSRERQQAKRQPKPVKILLLGQSESGKSTTLKNFQLMCEPKAFRAERASWRAIVQLNVIRSVRIILDALTASSSAADSPSPRASSSSRDSHSLRLDADLLALRMRLFPLLEVHDTVMRRLASPSDDLPPASPSPSSFRTPALSTIFRRRTGKEVTVNSNVPWKTAFMRDGSERESFATQDVVDWEDPTDPGMVLHERAEDLRRLWAHPTVHAALEHQGIRLQESGGFFLDEIDVVTSQRYVPTDDHILRARLKTLGVAEHRVRLTDPNGHITREFRIFDVGGHRSLRPKWVPYFDDMNCIIFLAPISAFDQKLEEEPEMSRLADSAAIWTSIIANKLLQNTNIILFLNKIDILEAKLRSGIRFADYVASYGKRPNDFDSASRYMRKQFAAILKDSSPIPRLFYCHLTSAVNMKSTQFVLLGIKDMLMQHHLKQSGLII</sequence>
<evidence type="ECO:0000256" key="7">
    <source>
        <dbReference type="SAM" id="MobiDB-lite"/>
    </source>
</evidence>
<keyword evidence="6" id="KW-0460">Magnesium</keyword>
<protein>
    <submittedName>
        <fullName evidence="8">Guanine nucleotide binding protein, alpha subunit</fullName>
    </submittedName>
</protein>
<evidence type="ECO:0000313" key="9">
    <source>
        <dbReference type="Proteomes" id="UP001218218"/>
    </source>
</evidence>
<dbReference type="GO" id="GO:0005525">
    <property type="term" value="F:GTP binding"/>
    <property type="evidence" value="ECO:0007669"/>
    <property type="project" value="UniProtKB-KW"/>
</dbReference>
<keyword evidence="4" id="KW-0807">Transducer</keyword>
<feature type="binding site" evidence="6">
    <location>
        <position position="298"/>
    </location>
    <ligand>
        <name>Mg(2+)</name>
        <dbReference type="ChEBI" id="CHEBI:18420"/>
    </ligand>
</feature>
<evidence type="ECO:0000256" key="5">
    <source>
        <dbReference type="PIRSR" id="PIRSR601019-1"/>
    </source>
</evidence>
<keyword evidence="2 5" id="KW-0547">Nucleotide-binding</keyword>
<dbReference type="Gene3D" id="1.10.400.10">
    <property type="entry name" value="GI Alpha 1, domain 2-like"/>
    <property type="match status" value="1"/>
</dbReference>
<feature type="binding site" evidence="5">
    <location>
        <position position="453"/>
    </location>
    <ligand>
        <name>GTP</name>
        <dbReference type="ChEBI" id="CHEBI:37565"/>
    </ligand>
</feature>
<dbReference type="PANTHER" id="PTHR10218">
    <property type="entry name" value="GTP-BINDING PROTEIN ALPHA SUBUNIT"/>
    <property type="match status" value="1"/>
</dbReference>
<dbReference type="PANTHER" id="PTHR10218:SF360">
    <property type="entry name" value="GUANINE NUCLEOTIDE-BINDING PROTEIN SUBUNIT ALPHA HOMOLOG"/>
    <property type="match status" value="1"/>
</dbReference>